<feature type="domain" description="Helix-turn-helix" evidence="1">
    <location>
        <begin position="12"/>
        <end position="60"/>
    </location>
</feature>
<dbReference type="InterPro" id="IPR041657">
    <property type="entry name" value="HTH_17"/>
</dbReference>
<dbReference type="EMBL" id="BAABCS010000021">
    <property type="protein sequence ID" value="GAA4057729.1"/>
    <property type="molecule type" value="Genomic_DNA"/>
</dbReference>
<evidence type="ECO:0000259" key="1">
    <source>
        <dbReference type="Pfam" id="PF12728"/>
    </source>
</evidence>
<dbReference type="Pfam" id="PF12728">
    <property type="entry name" value="HTH_17"/>
    <property type="match status" value="1"/>
</dbReference>
<accession>A0ABP7V1Z0</accession>
<sequence>MKIENNKSISRYMNVKQLSEYLQISTSNIYKRTTNGSIPVIKMNKRVIFDKEEIDKWMSSGCDSNLQIPSLKVA</sequence>
<reference evidence="3" key="1">
    <citation type="journal article" date="2019" name="Int. J. Syst. Evol. Microbiol.">
        <title>The Global Catalogue of Microorganisms (GCM) 10K type strain sequencing project: providing services to taxonomists for standard genome sequencing and annotation.</title>
        <authorList>
            <consortium name="The Broad Institute Genomics Platform"/>
            <consortium name="The Broad Institute Genome Sequencing Center for Infectious Disease"/>
            <person name="Wu L."/>
            <person name="Ma J."/>
        </authorList>
    </citation>
    <scope>NUCLEOTIDE SEQUENCE [LARGE SCALE GENOMIC DNA]</scope>
    <source>
        <strain evidence="3">JCM 17068</strain>
    </source>
</reference>
<dbReference type="Proteomes" id="UP001500426">
    <property type="component" value="Unassembled WGS sequence"/>
</dbReference>
<evidence type="ECO:0000313" key="3">
    <source>
        <dbReference type="Proteomes" id="UP001500426"/>
    </source>
</evidence>
<dbReference type="NCBIfam" id="TIGR01764">
    <property type="entry name" value="excise"/>
    <property type="match status" value="1"/>
</dbReference>
<keyword evidence="3" id="KW-1185">Reference proteome</keyword>
<dbReference type="InterPro" id="IPR010093">
    <property type="entry name" value="SinI_DNA-bd"/>
</dbReference>
<protein>
    <recommendedName>
        <fullName evidence="1">Helix-turn-helix domain-containing protein</fullName>
    </recommendedName>
</protein>
<dbReference type="InterPro" id="IPR009061">
    <property type="entry name" value="DNA-bd_dom_put_sf"/>
</dbReference>
<name>A0ABP7V1Z0_9FLAO</name>
<dbReference type="SUPFAM" id="SSF46955">
    <property type="entry name" value="Putative DNA-binding domain"/>
    <property type="match status" value="1"/>
</dbReference>
<evidence type="ECO:0000313" key="2">
    <source>
        <dbReference type="EMBL" id="GAA4057729.1"/>
    </source>
</evidence>
<comment type="caution">
    <text evidence="2">The sequence shown here is derived from an EMBL/GenBank/DDBJ whole genome shotgun (WGS) entry which is preliminary data.</text>
</comment>
<organism evidence="2 3">
    <name type="scientific">Flavobacterium chungnamense</name>
    <dbReference type="NCBI Taxonomy" id="706182"/>
    <lineage>
        <taxon>Bacteria</taxon>
        <taxon>Pseudomonadati</taxon>
        <taxon>Bacteroidota</taxon>
        <taxon>Flavobacteriia</taxon>
        <taxon>Flavobacteriales</taxon>
        <taxon>Flavobacteriaceae</taxon>
        <taxon>Flavobacterium</taxon>
    </lineage>
</organism>
<gene>
    <name evidence="2" type="ORF">GCM10022388_25580</name>
</gene>
<dbReference type="RefSeq" id="WP_345095219.1">
    <property type="nucleotide sequence ID" value="NZ_BAABCS010000021.1"/>
</dbReference>
<proteinExistence type="predicted"/>